<keyword evidence="3" id="KW-1185">Reference proteome</keyword>
<dbReference type="Proteomes" id="UP001165160">
    <property type="component" value="Unassembled WGS sequence"/>
</dbReference>
<reference evidence="3" key="1">
    <citation type="journal article" date="2023" name="Commun. Biol.">
        <title>Genome analysis of Parmales, the sister group of diatoms, reveals the evolutionary specialization of diatoms from phago-mixotrophs to photoautotrophs.</title>
        <authorList>
            <person name="Ban H."/>
            <person name="Sato S."/>
            <person name="Yoshikawa S."/>
            <person name="Yamada K."/>
            <person name="Nakamura Y."/>
            <person name="Ichinomiya M."/>
            <person name="Sato N."/>
            <person name="Blanc-Mathieu R."/>
            <person name="Endo H."/>
            <person name="Kuwata A."/>
            <person name="Ogata H."/>
        </authorList>
    </citation>
    <scope>NUCLEOTIDE SEQUENCE [LARGE SCALE GENOMIC DNA]</scope>
    <source>
        <strain evidence="3">NIES 3699</strain>
    </source>
</reference>
<evidence type="ECO:0000313" key="2">
    <source>
        <dbReference type="EMBL" id="GMH94193.1"/>
    </source>
</evidence>
<organism evidence="2 3">
    <name type="scientific">Triparma verrucosa</name>
    <dbReference type="NCBI Taxonomy" id="1606542"/>
    <lineage>
        <taxon>Eukaryota</taxon>
        <taxon>Sar</taxon>
        <taxon>Stramenopiles</taxon>
        <taxon>Ochrophyta</taxon>
        <taxon>Bolidophyceae</taxon>
        <taxon>Parmales</taxon>
        <taxon>Triparmaceae</taxon>
        <taxon>Triparma</taxon>
    </lineage>
</organism>
<dbReference type="PANTHER" id="PTHR14374:SF0">
    <property type="entry name" value="TRAFFICKING PROTEIN PARTICLE COMPLEX SUBUNIT 11"/>
    <property type="match status" value="1"/>
</dbReference>
<evidence type="ECO:0000313" key="3">
    <source>
        <dbReference type="Proteomes" id="UP001165160"/>
    </source>
</evidence>
<dbReference type="PANTHER" id="PTHR14374">
    <property type="entry name" value="FOIE GRAS"/>
    <property type="match status" value="1"/>
</dbReference>
<sequence length="1376" mass="149195">MASSFPQSDAPTVHFATPFSLPYPPSLLFEPTPFLSVVDGTAITTSGSSSARPASSPHPSSSPPDPLLSPPLPLSPFSSLFERFFSTLCSFDRPIIAGVVQRNPKTLVFRCSQSQADFKSGRIVGRLAPSRRVGGKGKKEYLFPRKKSRNTTNGDAQVDFGGQSVEVGLSPPISSPGSPANMFSSSAPPPKPPPSSFHVLPESWLRKHLNLLPSHVLIVVTFDSSIPHNNWTQMEINVQDLIENTRASLSGRDSKVHLVVLKLGTKLATASMSPSDAAALKALENERLSSLKNRCGLSSNLFTTLASTTDIDVNHATLKKLWGNVKAASKQYYLSYARRYKKREKSLSANTDVISLSSCIRFSYKVAAFYEFLSNRSKALKWYQGAYNYFGPLYREMMVTRVKLGMPVDAGNQVRGGGDWINHKLVSYALQTAAETNSVRNAKNVLPLDKQAAEASLESSLSAAVDQWRRHAALFMNKYLAEGVNGLRVQPKWSFYAYVFKQRSVMGVLTENLRRTGYENDTSQNGLYAGTPWSYYYTAAEALLSLHRIGGVSGVEPVPESKDDSVGGDKFLREILSELKGTNLLDLALNYVERAMQLLEGARDGVEGQAKIMACRYNYTASLINSAKGQWVLASKHAKVAVEIVDESWSELAYHVGYQLFKCRVETGEDVSELAQQILLNPCHSHLSQQQLDKVKSHVRSSETKSAFDNDKMSPFEFYLTFPVLYAIAGDTVDAKLMIRSNVPSLEVSKLKVKMDFDAAINVNLGEEGLKFKFGEVKSVDVQVPIPSNLGNRRGSLQAGGLTPSVAKVEKPLNSGFTRAGGACMIMESSDLDDVMGGAPVGAESCTCVLANGHSIAVMDERATVTPTAEEANLRPKEDYLTHSWAALSDVGVEKGPKVLRVHGPLAQLRVEDITSVNTDGRAIDGAVFRVVLKISAGAEELCKDVSMETSCANAFLSNEQSEVLKEHRRAMLVEAGEGGEDIGLPEGWRAVGGDGSGTSEAVPITDRLNPGAVSYVAVHLYRPPPAAAGDPGTADIDKCITEWEVVFSYTQILRGGKEKQVRRRCQAFLEWGEPIRAALDLETMANSGFPAGITHPSNLAKEKEEGGSWERAGEGDNVEGGCGCVASDQSVKIRCTLGSTMPKLPAKLEYVKFGTSGGAGETSVKLVEIAGRDGVLYKGCSGDLSILRENSRIGISYVVTPSTGQTPVKTNLGSIKVKWSPLPMDLPSDVKASGILGDSGIGVDPLFHGPLPSAGAEVKIKNPTAIVERPPFHVDVDMPSECKLGEMVKVVFKIKNLVKSHQRLGLKLTPSEKVFVDGKIIDTIYLNGLKEKTLEYNVVFLEAGASTFPSVSIVDLKKMLFVVNEETELPIYVHA</sequence>
<comment type="caution">
    <text evidence="2">The sequence shown here is derived from an EMBL/GenBank/DDBJ whole genome shotgun (WGS) entry which is preliminary data.</text>
</comment>
<evidence type="ECO:0008006" key="4">
    <source>
        <dbReference type="Google" id="ProtNLM"/>
    </source>
</evidence>
<feature type="compositionally biased region" description="Low complexity" evidence="1">
    <location>
        <begin position="170"/>
        <end position="179"/>
    </location>
</feature>
<gene>
    <name evidence="2" type="ORF">TrVE_jg1255</name>
</gene>
<feature type="region of interest" description="Disordered" evidence="1">
    <location>
        <begin position="169"/>
        <end position="194"/>
    </location>
</feature>
<feature type="compositionally biased region" description="Pro residues" evidence="1">
    <location>
        <begin position="60"/>
        <end position="69"/>
    </location>
</feature>
<name>A0A9W7BWV8_9STRA</name>
<feature type="region of interest" description="Disordered" evidence="1">
    <location>
        <begin position="46"/>
        <end position="69"/>
    </location>
</feature>
<evidence type="ECO:0000256" key="1">
    <source>
        <dbReference type="SAM" id="MobiDB-lite"/>
    </source>
</evidence>
<feature type="compositionally biased region" description="Low complexity" evidence="1">
    <location>
        <begin position="46"/>
        <end position="59"/>
    </location>
</feature>
<proteinExistence type="predicted"/>
<dbReference type="EMBL" id="BRXX01000152">
    <property type="protein sequence ID" value="GMH94193.1"/>
    <property type="molecule type" value="Genomic_DNA"/>
</dbReference>
<accession>A0A9W7BWV8</accession>
<protein>
    <recommendedName>
        <fullName evidence="4">Trafficking protein particle complex subunit 11 domain-containing protein</fullName>
    </recommendedName>
</protein>